<dbReference type="RefSeq" id="WP_151566395.1">
    <property type="nucleotide sequence ID" value="NZ_WBMT01000020.1"/>
</dbReference>
<organism evidence="1 2">
    <name type="scientific">Actinomadura rudentiformis</name>
    <dbReference type="NCBI Taxonomy" id="359158"/>
    <lineage>
        <taxon>Bacteria</taxon>
        <taxon>Bacillati</taxon>
        <taxon>Actinomycetota</taxon>
        <taxon>Actinomycetes</taxon>
        <taxon>Streptosporangiales</taxon>
        <taxon>Thermomonosporaceae</taxon>
        <taxon>Actinomadura</taxon>
    </lineage>
</organism>
<dbReference type="Proteomes" id="UP000468735">
    <property type="component" value="Unassembled WGS sequence"/>
</dbReference>
<dbReference type="EMBL" id="WBMT01000020">
    <property type="protein sequence ID" value="KAB2343014.1"/>
    <property type="molecule type" value="Genomic_DNA"/>
</dbReference>
<comment type="caution">
    <text evidence="1">The sequence shown here is derived from an EMBL/GenBank/DDBJ whole genome shotgun (WGS) entry which is preliminary data.</text>
</comment>
<sequence>MTDPFAAVARLNPPLAGDGIHVFVSGASTITAMRLVSREEAEGVRTELDALVADFRRLAQRLASDEPGAAVWHADPHGEHCRYENVVTGVVVEVNVEQPDALDPYFLLEFAETSGGYPGVSAACIHGYHDMCRLLEVAGHWGLTP</sequence>
<dbReference type="OrthoDB" id="3371683at2"/>
<gene>
    <name evidence="1" type="ORF">F8566_36275</name>
</gene>
<accession>A0A6H9YQ76</accession>
<proteinExistence type="predicted"/>
<evidence type="ECO:0000313" key="1">
    <source>
        <dbReference type="EMBL" id="KAB2343014.1"/>
    </source>
</evidence>
<reference evidence="1 2" key="1">
    <citation type="submission" date="2019-09" db="EMBL/GenBank/DDBJ databases">
        <title>Actinomadura physcomitrii sp. nov., a novel actinomycete isolated from moss [Physcomitrium sphaericum (Ludw) Fuernr].</title>
        <authorList>
            <person name="Zhuang X."/>
            <person name="Liu C."/>
        </authorList>
    </citation>
    <scope>NUCLEOTIDE SEQUENCE [LARGE SCALE GENOMIC DNA]</scope>
    <source>
        <strain evidence="1 2">HMC1</strain>
    </source>
</reference>
<evidence type="ECO:0000313" key="2">
    <source>
        <dbReference type="Proteomes" id="UP000468735"/>
    </source>
</evidence>
<name>A0A6H9YQ76_9ACTN</name>
<dbReference type="AlphaFoldDB" id="A0A6H9YQ76"/>
<keyword evidence="2" id="KW-1185">Reference proteome</keyword>
<protein>
    <submittedName>
        <fullName evidence="1">Uncharacterized protein</fullName>
    </submittedName>
</protein>